<protein>
    <recommendedName>
        <fullName evidence="1">Azaphilone pigments biosynthesis cluster protein L N-terminal domain-containing protein</fullName>
    </recommendedName>
</protein>
<dbReference type="PANTHER" id="PTHR46082">
    <property type="entry name" value="ATP/GTP-BINDING PROTEIN-RELATED"/>
    <property type="match status" value="1"/>
</dbReference>
<gene>
    <name evidence="2" type="ORF">IFR04_010202</name>
</gene>
<dbReference type="OrthoDB" id="5086500at2759"/>
<organism evidence="2 3">
    <name type="scientific">Cadophora malorum</name>
    <dbReference type="NCBI Taxonomy" id="108018"/>
    <lineage>
        <taxon>Eukaryota</taxon>
        <taxon>Fungi</taxon>
        <taxon>Dikarya</taxon>
        <taxon>Ascomycota</taxon>
        <taxon>Pezizomycotina</taxon>
        <taxon>Leotiomycetes</taxon>
        <taxon>Helotiales</taxon>
        <taxon>Ploettnerulaceae</taxon>
        <taxon>Cadophora</taxon>
    </lineage>
</organism>
<evidence type="ECO:0000259" key="1">
    <source>
        <dbReference type="Pfam" id="PF17111"/>
    </source>
</evidence>
<dbReference type="Gene3D" id="1.25.40.10">
    <property type="entry name" value="Tetratricopeptide repeat domain"/>
    <property type="match status" value="2"/>
</dbReference>
<dbReference type="Gene3D" id="3.40.50.300">
    <property type="entry name" value="P-loop containing nucleotide triphosphate hydrolases"/>
    <property type="match status" value="1"/>
</dbReference>
<reference evidence="2" key="1">
    <citation type="submission" date="2021-02" db="EMBL/GenBank/DDBJ databases">
        <title>Genome sequence Cadophora malorum strain M34.</title>
        <authorList>
            <person name="Stefanovic E."/>
            <person name="Vu D."/>
            <person name="Scully C."/>
            <person name="Dijksterhuis J."/>
            <person name="Roader J."/>
            <person name="Houbraken J."/>
        </authorList>
    </citation>
    <scope>NUCLEOTIDE SEQUENCE</scope>
    <source>
        <strain evidence="2">M34</strain>
    </source>
</reference>
<dbReference type="InterPro" id="IPR031348">
    <property type="entry name" value="PigL_N"/>
</dbReference>
<dbReference type="Pfam" id="PF13424">
    <property type="entry name" value="TPR_12"/>
    <property type="match status" value="1"/>
</dbReference>
<proteinExistence type="predicted"/>
<keyword evidence="3" id="KW-1185">Reference proteome</keyword>
<dbReference type="InterPro" id="IPR053137">
    <property type="entry name" value="NLR-like"/>
</dbReference>
<evidence type="ECO:0000313" key="2">
    <source>
        <dbReference type="EMBL" id="KAG4416684.1"/>
    </source>
</evidence>
<accession>A0A8H7W9T4</accession>
<feature type="domain" description="Azaphilone pigments biosynthesis cluster protein L N-terminal" evidence="1">
    <location>
        <begin position="2"/>
        <end position="206"/>
    </location>
</feature>
<name>A0A8H7W9T4_9HELO</name>
<comment type="caution">
    <text evidence="2">The sequence shown here is derived from an EMBL/GenBank/DDBJ whole genome shotgun (WGS) entry which is preliminary data.</text>
</comment>
<dbReference type="Proteomes" id="UP000664132">
    <property type="component" value="Unassembled WGS sequence"/>
</dbReference>
<dbReference type="SUPFAM" id="SSF48452">
    <property type="entry name" value="TPR-like"/>
    <property type="match status" value="2"/>
</dbReference>
<dbReference type="AlphaFoldDB" id="A0A8H7W9T4"/>
<dbReference type="InterPro" id="IPR011990">
    <property type="entry name" value="TPR-like_helical_dom_sf"/>
</dbReference>
<dbReference type="EMBL" id="JAFJYH010000178">
    <property type="protein sequence ID" value="KAG4416684.1"/>
    <property type="molecule type" value="Genomic_DNA"/>
</dbReference>
<evidence type="ECO:0000313" key="3">
    <source>
        <dbReference type="Proteomes" id="UP000664132"/>
    </source>
</evidence>
<dbReference type="Pfam" id="PF17111">
    <property type="entry name" value="PigL_N"/>
    <property type="match status" value="1"/>
</dbReference>
<dbReference type="PANTHER" id="PTHR46082:SF6">
    <property type="entry name" value="AAA+ ATPASE DOMAIN-CONTAINING PROTEIN-RELATED"/>
    <property type="match status" value="1"/>
</dbReference>
<dbReference type="SUPFAM" id="SSF52540">
    <property type="entry name" value="P-loop containing nucleoside triphosphate hydrolases"/>
    <property type="match status" value="1"/>
</dbReference>
<dbReference type="InterPro" id="IPR027417">
    <property type="entry name" value="P-loop_NTPase"/>
</dbReference>
<sequence>MADPFSILAGAAGLADVCIRLGKFLKDANHGFRVVDQELDELLKEITSLQSVNASIEELLKRSYPERSTAQTSPNLQQVLDTNWQATNATLSSCKLVVENIEAILKDVVNVGSGRHIKRDQIRKWIKQQSRGDELNTLRGKLKQYQLALQLSLSAVAIIDSRTSQQASHNAHSDLSTSIQNLGAGLKLKIESLESIVSRSADQTLDSAIESAQEVVALPQPHTHFFTPQTVSSHFTGREKELRVLKECLATRSSAPIEVQKRFVVFGLAGSGKTQFCCKFAADNKQSFWGVFWVNASSRKHAEQSFSTISTIGKVAPSQVAVKSWFSSLGPEQPWLLIIDNADDENFPTKDCIPDSLSGTILITTRNPKLKAQGTVGEHGFKFDGLDEGNSADLLLKTADESMPWMSASRDLAHAIAKTLGYLPLALIHAGTAILAKLCTLETYLDFFEKSWDRVRRVKRSGATTPISKEDATIYSSWELIYDHIAAKKTTASEDALDLLRMFAFLDRQQIKLSIFLRAMSIPRIESSDEASKESETKKYSRLVPKRTPAQKLQKLVLRIAILLRELGHRPFLPKIFSESDDFFPIRLKTALNELSQLSLISTNSYSGDSYSMHAAVHFWARQRPEMTLVEQAVWCHMTANILSRAILLPPLGDTEEDETFRRDLLPHVRHVQQVEQTIQDAFTRNKQSRHKLWPTLGPPVTPARLLQLTKFSLVYAQGHQLDKAEELQTSVADYAIKYLGKQHPRTIGIMRLLSVTYWQLAQVDKAVRLQQESLDACKELYGPDHPSTLQVMHSYGSGLWLQGRILEARRVLTTAVEGLKDKLGSDHIETLKAMTWLGRAVSKNFEFTKAVGIQIEAFAGLKAKLGPSHSSTLEAMDNLAMAYFDRAAYRQGQPGDVDRAHEIQSEVFAKRVEKLGSQHYHTLWAALNLARIKAVRGEVDEALSIFLPGHAQVGRDLGETHFIYLFGELHHGRILMCANRHREAEQILSKVVAIHQRDRRRHPDRLLAMFSLIKCRNVLGTGETATLLQDLIEGSKEVFESDDHPAIKYLLDGRILSRDMSELLI</sequence>